<dbReference type="Proteomes" id="UP000193560">
    <property type="component" value="Unassembled WGS sequence"/>
</dbReference>
<evidence type="ECO:0000313" key="3">
    <source>
        <dbReference type="Proteomes" id="UP000193560"/>
    </source>
</evidence>
<comment type="caution">
    <text evidence="2">The sequence shown here is derived from an EMBL/GenBank/DDBJ whole genome shotgun (WGS) entry which is preliminary data.</text>
</comment>
<keyword evidence="3" id="KW-1185">Reference proteome</keyword>
<dbReference type="AlphaFoldDB" id="A0A1X2IR98"/>
<accession>A0A1X2IR98</accession>
<keyword evidence="1" id="KW-0812">Transmembrane</keyword>
<keyword evidence="1" id="KW-1133">Transmembrane helix</keyword>
<reference evidence="2 3" key="1">
    <citation type="submission" date="2016-07" db="EMBL/GenBank/DDBJ databases">
        <title>Pervasive Adenine N6-methylation of Active Genes in Fungi.</title>
        <authorList>
            <consortium name="DOE Joint Genome Institute"/>
            <person name="Mondo S.J."/>
            <person name="Dannebaum R.O."/>
            <person name="Kuo R.C."/>
            <person name="Labutti K."/>
            <person name="Haridas S."/>
            <person name="Kuo A."/>
            <person name="Salamov A."/>
            <person name="Ahrendt S.R."/>
            <person name="Lipzen A."/>
            <person name="Sullivan W."/>
            <person name="Andreopoulos W.B."/>
            <person name="Clum A."/>
            <person name="Lindquist E."/>
            <person name="Daum C."/>
            <person name="Ramamoorthy G.K."/>
            <person name="Gryganskyi A."/>
            <person name="Culley D."/>
            <person name="Magnuson J.K."/>
            <person name="James T.Y."/>
            <person name="O'Malley M.A."/>
            <person name="Stajich J.E."/>
            <person name="Spatafora J.W."/>
            <person name="Visel A."/>
            <person name="Grigoriev I.V."/>
        </authorList>
    </citation>
    <scope>NUCLEOTIDE SEQUENCE [LARGE SCALE GENOMIC DNA]</scope>
    <source>
        <strain evidence="2 3">NRRL 1336</strain>
    </source>
</reference>
<protein>
    <submittedName>
        <fullName evidence="2">Uncharacterized protein</fullName>
    </submittedName>
</protein>
<dbReference type="EMBL" id="MCGE01000005">
    <property type="protein sequence ID" value="ORZ21066.1"/>
    <property type="molecule type" value="Genomic_DNA"/>
</dbReference>
<evidence type="ECO:0000256" key="1">
    <source>
        <dbReference type="SAM" id="Phobius"/>
    </source>
</evidence>
<name>A0A1X2IR98_9FUNG</name>
<proteinExistence type="predicted"/>
<dbReference type="OrthoDB" id="3363059at2759"/>
<organism evidence="2 3">
    <name type="scientific">Absidia repens</name>
    <dbReference type="NCBI Taxonomy" id="90262"/>
    <lineage>
        <taxon>Eukaryota</taxon>
        <taxon>Fungi</taxon>
        <taxon>Fungi incertae sedis</taxon>
        <taxon>Mucoromycota</taxon>
        <taxon>Mucoromycotina</taxon>
        <taxon>Mucoromycetes</taxon>
        <taxon>Mucorales</taxon>
        <taxon>Cunninghamellaceae</taxon>
        <taxon>Absidia</taxon>
    </lineage>
</organism>
<evidence type="ECO:0000313" key="2">
    <source>
        <dbReference type="EMBL" id="ORZ21066.1"/>
    </source>
</evidence>
<gene>
    <name evidence="2" type="ORF">BCR42DRAFT_186383</name>
</gene>
<keyword evidence="1" id="KW-0472">Membrane</keyword>
<feature type="transmembrane region" description="Helical" evidence="1">
    <location>
        <begin position="74"/>
        <end position="95"/>
    </location>
</feature>
<sequence length="96" mass="11463">MDRKIFFLCSLSMQPSPHSTNSPRHSPRNIDSLYQLLKSRVFYKTDYASWLLDCMIHATLPIHPKFSLLIKEFVQWYAVTLSSYYIYVHAFCFLFF</sequence>